<evidence type="ECO:0000256" key="3">
    <source>
        <dbReference type="ARBA" id="ARBA00022840"/>
    </source>
</evidence>
<feature type="domain" description="Carboxyltransferase" evidence="4">
    <location>
        <begin position="24"/>
        <end position="321"/>
    </location>
</feature>
<dbReference type="InterPro" id="IPR029000">
    <property type="entry name" value="Cyclophilin-like_dom_sf"/>
</dbReference>
<organism evidence="5 6">
    <name type="scientific">Clostridium ganghwense</name>
    <dbReference type="NCBI Taxonomy" id="312089"/>
    <lineage>
        <taxon>Bacteria</taxon>
        <taxon>Bacillati</taxon>
        <taxon>Bacillota</taxon>
        <taxon>Clostridia</taxon>
        <taxon>Eubacteriales</taxon>
        <taxon>Clostridiaceae</taxon>
        <taxon>Clostridium</taxon>
    </lineage>
</organism>
<dbReference type="Gene3D" id="2.40.100.10">
    <property type="entry name" value="Cyclophilin-like"/>
    <property type="match status" value="1"/>
</dbReference>
<dbReference type="InterPro" id="IPR052708">
    <property type="entry name" value="PxpC"/>
</dbReference>
<keyword evidence="3" id="KW-0067">ATP-binding</keyword>
<evidence type="ECO:0000313" key="6">
    <source>
        <dbReference type="Proteomes" id="UP001079657"/>
    </source>
</evidence>
<proteinExistence type="predicted"/>
<dbReference type="SUPFAM" id="SSF50891">
    <property type="entry name" value="Cyclophilin-like"/>
    <property type="match status" value="1"/>
</dbReference>
<dbReference type="PANTHER" id="PTHR43309">
    <property type="entry name" value="5-OXOPROLINASE SUBUNIT C"/>
    <property type="match status" value="1"/>
</dbReference>
<evidence type="ECO:0000256" key="1">
    <source>
        <dbReference type="ARBA" id="ARBA00022741"/>
    </source>
</evidence>
<dbReference type="Proteomes" id="UP001079657">
    <property type="component" value="Unassembled WGS sequence"/>
</dbReference>
<dbReference type="Pfam" id="PF02626">
    <property type="entry name" value="CT_A_B"/>
    <property type="match status" value="1"/>
</dbReference>
<comment type="caution">
    <text evidence="5">The sequence shown here is derived from an EMBL/GenBank/DDBJ whole genome shotgun (WGS) entry which is preliminary data.</text>
</comment>
<dbReference type="EMBL" id="JAPQES010000001">
    <property type="protein sequence ID" value="MCY6369190.1"/>
    <property type="molecule type" value="Genomic_DNA"/>
</dbReference>
<dbReference type="NCBIfam" id="TIGR00724">
    <property type="entry name" value="urea_amlyse_rel"/>
    <property type="match status" value="1"/>
</dbReference>
<evidence type="ECO:0000259" key="4">
    <source>
        <dbReference type="SMART" id="SM00797"/>
    </source>
</evidence>
<keyword evidence="1" id="KW-0547">Nucleotide-binding</keyword>
<dbReference type="RefSeq" id="WP_268047509.1">
    <property type="nucleotide sequence ID" value="NZ_JAPQES010000001.1"/>
</dbReference>
<keyword evidence="2" id="KW-0378">Hydrolase</keyword>
<dbReference type="InterPro" id="IPR003778">
    <property type="entry name" value="CT_A_B"/>
</dbReference>
<evidence type="ECO:0000256" key="2">
    <source>
        <dbReference type="ARBA" id="ARBA00022801"/>
    </source>
</evidence>
<dbReference type="PANTHER" id="PTHR43309:SF5">
    <property type="entry name" value="5-OXOPROLINASE SUBUNIT C"/>
    <property type="match status" value="1"/>
</dbReference>
<name>A0ABT4CJG0_9CLOT</name>
<evidence type="ECO:0000313" key="5">
    <source>
        <dbReference type="EMBL" id="MCY6369190.1"/>
    </source>
</evidence>
<accession>A0ABT4CJG0</accession>
<gene>
    <name evidence="5" type="ORF">OXH55_00850</name>
</gene>
<sequence>MDIEIKNPGLLTTIQDLGRYGFRKYGVIVSGAMDSFAHRMANIMVGNEEGEGTLEITLMGPEILINKDTLISICGADLSPKINDISISMWRPIYVKKGSILSFGKSNHGTRTYVAFAGFFNIEKIMGSKSTYLRAEIGGYEGRQLKRGDILELKELSNRALEIINNIAGNINEYGFAYPNWFISPKILPSYSNSPTVRIIRGGEFNYFNEQSKESLFQNKFLITPQSDRMGYRIKGESIELKESLEMISEAVALGTIQVPADGNPIILLADRQTTGGYPKIGQVISVDIPVVAQLKPGDSISFCEVSLEEAQKLYIEREKDIDDIKKALKIKTI</sequence>
<keyword evidence="6" id="KW-1185">Reference proteome</keyword>
<reference evidence="5" key="1">
    <citation type="submission" date="2022-12" db="EMBL/GenBank/DDBJ databases">
        <authorList>
            <person name="Wang J."/>
        </authorList>
    </citation>
    <scope>NUCLEOTIDE SEQUENCE</scope>
    <source>
        <strain evidence="5">HY-42-06</strain>
    </source>
</reference>
<protein>
    <submittedName>
        <fullName evidence="5">Biotin-dependent carboxyltransferase family protein</fullName>
    </submittedName>
</protein>
<dbReference type="SMART" id="SM00797">
    <property type="entry name" value="AHS2"/>
    <property type="match status" value="1"/>
</dbReference>